<evidence type="ECO:0000313" key="4">
    <source>
        <dbReference type="EMBL" id="AJG22482.1"/>
    </source>
</evidence>
<dbReference type="InterPro" id="IPR042183">
    <property type="entry name" value="MmgE/PrpD_sf_1"/>
</dbReference>
<dbReference type="InterPro" id="IPR036148">
    <property type="entry name" value="MmgE/PrpD_sf"/>
</dbReference>
<dbReference type="PANTHER" id="PTHR16943">
    <property type="entry name" value="2-METHYLCITRATE DEHYDRATASE-RELATED"/>
    <property type="match status" value="1"/>
</dbReference>
<dbReference type="AlphaFoldDB" id="A0A0C4YAG0"/>
<evidence type="ECO:0000259" key="2">
    <source>
        <dbReference type="Pfam" id="PF03972"/>
    </source>
</evidence>
<dbReference type="RefSeq" id="WP_043353970.1">
    <property type="nucleotide sequence ID" value="NZ_CP010537.1"/>
</dbReference>
<dbReference type="KEGG" id="cbw:RR42_s0892"/>
<accession>A0A0C4YAG0</accession>
<reference evidence="4 5" key="1">
    <citation type="journal article" date="2015" name="Genome Announc.">
        <title>Complete Genome Sequence of Cupriavidus basilensis 4G11, Isolated from the Oak Ridge Field Research Center Site.</title>
        <authorList>
            <person name="Ray J."/>
            <person name="Waters R.J."/>
            <person name="Skerker J.M."/>
            <person name="Kuehl J.V."/>
            <person name="Price M.N."/>
            <person name="Huang J."/>
            <person name="Chakraborty R."/>
            <person name="Arkin A.P."/>
            <person name="Deutschbauer A."/>
        </authorList>
    </citation>
    <scope>NUCLEOTIDE SEQUENCE [LARGE SCALE GENOMIC DNA]</scope>
    <source>
        <strain evidence="4">4G11</strain>
    </source>
</reference>
<organism evidence="4 5">
    <name type="scientific">Cupriavidus basilensis</name>
    <dbReference type="NCBI Taxonomy" id="68895"/>
    <lineage>
        <taxon>Bacteria</taxon>
        <taxon>Pseudomonadati</taxon>
        <taxon>Pseudomonadota</taxon>
        <taxon>Betaproteobacteria</taxon>
        <taxon>Burkholderiales</taxon>
        <taxon>Burkholderiaceae</taxon>
        <taxon>Cupriavidus</taxon>
    </lineage>
</organism>
<dbReference type="InterPro" id="IPR042188">
    <property type="entry name" value="MmgE/PrpD_sf_2"/>
</dbReference>
<gene>
    <name evidence="4" type="ORF">RR42_s0892</name>
</gene>
<dbReference type="Proteomes" id="UP000031843">
    <property type="component" value="Chromosome secondary"/>
</dbReference>
<evidence type="ECO:0000256" key="1">
    <source>
        <dbReference type="ARBA" id="ARBA00006174"/>
    </source>
</evidence>
<dbReference type="InterPro" id="IPR045337">
    <property type="entry name" value="MmgE_PrpD_C"/>
</dbReference>
<sequence>MQPHATDDFPIERRVATHLAATAWDDLPAPSRESALRAILWWLATGLEGVTEANHATLLRYVEQLAGPAEAAILGTSQRTTAELAGLVNGRAGKAWEHEDKYWVDETIGFAVGCCVVPAAIAAAEARGAVSGPALATAVALAIDLEIRLLRPLGLGFVPGQAVANATFTLGTYGAAVAAAKIFSLNADGFLDALGLAHCQACGNFQGQVEGRGVATQAGIAVRNGIAAARMAAVGMPGPRGSLTGRCGLYAMHFPRCTVAADEIVHRLGEDFLNVHLGFKGYPCGVVAHPVIDAVLETRASLNGRPVQSIDVFGATSLAIMASPIDRKRAPASVIEAQFSIPWAAACAIRDGHFSISHYDDAAQRDPELRHLAGLVNVHMRDEANGTVVTLTLSDGTVLESPVITGSRGNPKNPLPTTEIEDILYRAAERLGIRSASARRAVALLREIESLKDCRDLMTLLGDRVA</sequence>
<dbReference type="InterPro" id="IPR045336">
    <property type="entry name" value="MmgE_PrpD_N"/>
</dbReference>
<dbReference type="InterPro" id="IPR005656">
    <property type="entry name" value="MmgE_PrpD"/>
</dbReference>
<feature type="domain" description="MmgE/PrpD C-terminal" evidence="3">
    <location>
        <begin position="282"/>
        <end position="433"/>
    </location>
</feature>
<dbReference type="SUPFAM" id="SSF103378">
    <property type="entry name" value="2-methylcitrate dehydratase PrpD"/>
    <property type="match status" value="1"/>
</dbReference>
<dbReference type="Pfam" id="PF19305">
    <property type="entry name" value="MmgE_PrpD_C"/>
    <property type="match status" value="1"/>
</dbReference>
<keyword evidence="5" id="KW-1185">Reference proteome</keyword>
<dbReference type="Gene3D" id="1.10.4100.10">
    <property type="entry name" value="2-methylcitrate dehydratase PrpD"/>
    <property type="match status" value="1"/>
</dbReference>
<evidence type="ECO:0000313" key="5">
    <source>
        <dbReference type="Proteomes" id="UP000031843"/>
    </source>
</evidence>
<dbReference type="Pfam" id="PF03972">
    <property type="entry name" value="MmgE_PrpD_N"/>
    <property type="match status" value="1"/>
</dbReference>
<feature type="domain" description="MmgE/PrpD N-terminal" evidence="2">
    <location>
        <begin position="14"/>
        <end position="255"/>
    </location>
</feature>
<proteinExistence type="inferred from homology"/>
<protein>
    <submittedName>
        <fullName evidence="4">MmgE/PrpD family protein</fullName>
    </submittedName>
</protein>
<dbReference type="GO" id="GO:0016829">
    <property type="term" value="F:lyase activity"/>
    <property type="evidence" value="ECO:0007669"/>
    <property type="project" value="InterPro"/>
</dbReference>
<evidence type="ECO:0000259" key="3">
    <source>
        <dbReference type="Pfam" id="PF19305"/>
    </source>
</evidence>
<dbReference type="PANTHER" id="PTHR16943:SF8">
    <property type="entry name" value="2-METHYLCITRATE DEHYDRATASE"/>
    <property type="match status" value="1"/>
</dbReference>
<name>A0A0C4YAG0_9BURK</name>
<comment type="similarity">
    <text evidence="1">Belongs to the PrpD family.</text>
</comment>
<dbReference type="Gene3D" id="3.30.1330.120">
    <property type="entry name" value="2-methylcitrate dehydratase PrpD"/>
    <property type="match status" value="1"/>
</dbReference>
<dbReference type="EMBL" id="CP010537">
    <property type="protein sequence ID" value="AJG22482.1"/>
    <property type="molecule type" value="Genomic_DNA"/>
</dbReference>
<dbReference type="STRING" id="68895.RR42_s0892"/>
<dbReference type="OrthoDB" id="9797528at2"/>